<feature type="binding site" evidence="12">
    <location>
        <position position="565"/>
    </location>
    <ligand>
        <name>Zn(2+)</name>
        <dbReference type="ChEBI" id="CHEBI:29105"/>
    </ligand>
</feature>
<dbReference type="SUPFAM" id="SSF50447">
    <property type="entry name" value="Translation proteins"/>
    <property type="match status" value="1"/>
</dbReference>
<sequence length="870" mass="98245">MNTQEIRRKFINYFRENGHTHVPSSPILPHDDPTLLFINAGMNQFKDIFLGKSVRDYKRAVTSQKCIRVGGKHNDLENVGHTLRHLTFFEMLGNFSFGDYFKKEAIRFAWEVSTTVFELDPERIWPTVFREDDEAYEIWKEYVPEEKITRFDEKQNFWSMGDTGPCGPCSELLYDRGPKYGNAKTPLEDEKEERYMEFWNLVFMQYNRDEEGVMHPLPKPSIDTGSGLERVVSIKMDVESVYDTDVLRALITRVEEISGIGYDGADKEKAPAFRVIADHIRCLAFAIADGVQPSNVDRGYVLRKVLRRAVRYGRMLGLDRPFLADLVPLLIELMGSDYPELKQSENRIGEILTTEEENFIRTLRRGGNILNQIIDEAKKEHRQITGEEAFKLKDTYGFPLEEILLIALDDELEVDTKRFIELEEEAKERSRKTRKSTQQLASENLFEGFASCEFLGYEETEAEGKVAAIIVDNAFVDQLEAGQEGMIVLDRTPFYAEKGGQVGDKGLLTGENSLFHVSDCQSPYKGIIAHLGKLERGAIRLKDPLMARVDLERRQSIANHHTATHLLHWALCKVLGDHVKQAGSVVAPDRLRFDFSHHKGLTQKEIRDIEDLVNAKIRENIAVKSYELSYEEAIQREEIKQFFGDKYDNIVRVIDIDYSKELCGGTHVKQLGSIGLFRIAKEGSIAAGVRRIEAVTGSWAEQRSREEENLLLSIADSLKTQPQKLIQRINSLLEENKELAQELKTLKSAHLKNIVADLINKAEEVQGIRFIAQEVALSSDEMRQLADDAVNALESGVVVLAASLDGRCQLMARVSDDMIDKGIKASDLIKTLAPIIGGGGGGKAHFAQAGGKTPEKISQALSTVRTLLSS</sequence>
<feature type="binding site" evidence="12">
    <location>
        <position position="561"/>
    </location>
    <ligand>
        <name>Zn(2+)</name>
        <dbReference type="ChEBI" id="CHEBI:29105"/>
    </ligand>
</feature>
<dbReference type="Pfam" id="PF01411">
    <property type="entry name" value="tRNA-synt_2c"/>
    <property type="match status" value="1"/>
</dbReference>
<comment type="domain">
    <text evidence="12">Consists of three domains; the N-terminal catalytic domain, the editing domain and the C-terminal C-Ala domain. The editing domain removes incorrectly charged amino acids, while the C-Ala domain, along with tRNA(Ala), serves as a bridge to cooperatively bring together the editing and aminoacylation centers thus stimulating deacylation of misacylated tRNAs.</text>
</comment>
<dbReference type="Gene3D" id="3.30.54.20">
    <property type="match status" value="1"/>
</dbReference>
<keyword evidence="2 12" id="KW-0963">Cytoplasm</keyword>
<dbReference type="PANTHER" id="PTHR11777:SF9">
    <property type="entry name" value="ALANINE--TRNA LIGASE, CYTOPLASMIC"/>
    <property type="match status" value="1"/>
</dbReference>
<keyword evidence="3 12" id="KW-0820">tRNA-binding</keyword>
<dbReference type="InterPro" id="IPR003156">
    <property type="entry name" value="DHHA1_dom"/>
</dbReference>
<organism evidence="14 15">
    <name type="scientific">Waddlia chondrophila (strain ATCC VR-1470 / WSU 86-1044)</name>
    <dbReference type="NCBI Taxonomy" id="716544"/>
    <lineage>
        <taxon>Bacteria</taxon>
        <taxon>Pseudomonadati</taxon>
        <taxon>Chlamydiota</taxon>
        <taxon>Chlamydiia</taxon>
        <taxon>Parachlamydiales</taxon>
        <taxon>Waddliaceae</taxon>
        <taxon>Waddlia</taxon>
    </lineage>
</organism>
<keyword evidence="6 12" id="KW-0547">Nucleotide-binding</keyword>
<dbReference type="EMBL" id="CP001928">
    <property type="protein sequence ID" value="ADI37609.1"/>
    <property type="molecule type" value="Genomic_DNA"/>
</dbReference>
<evidence type="ECO:0000256" key="3">
    <source>
        <dbReference type="ARBA" id="ARBA00022555"/>
    </source>
</evidence>
<dbReference type="PRINTS" id="PR00980">
    <property type="entry name" value="TRNASYNTHALA"/>
</dbReference>
<evidence type="ECO:0000256" key="2">
    <source>
        <dbReference type="ARBA" id="ARBA00022490"/>
    </source>
</evidence>
<reference evidence="14 15" key="1">
    <citation type="journal article" date="2010" name="PLoS ONE">
        <title>The Waddlia genome: a window into chlamydial biology.</title>
        <authorList>
            <person name="Bertelli C."/>
            <person name="Collyn F."/>
            <person name="Croxatto A."/>
            <person name="Ruckert C."/>
            <person name="Polkinghorne A."/>
            <person name="Kebbi-Beghdadi C."/>
            <person name="Goesmann A."/>
            <person name="Vaughan L."/>
            <person name="Greub G."/>
        </authorList>
    </citation>
    <scope>NUCLEOTIDE SEQUENCE [LARGE SCALE GENOMIC DNA]</scope>
    <source>
        <strain evidence="15">ATCC VR-1470 / WSU 86-1044</strain>
    </source>
</reference>
<dbReference type="KEGG" id="wch:wcw_0234"/>
<comment type="function">
    <text evidence="12">Catalyzes the attachment of alanine to tRNA(Ala) in a two-step reaction: alanine is first activated by ATP to form Ala-AMP and then transferred to the acceptor end of tRNA(Ala). Also edits incorrectly charged Ser-tRNA(Ala) and Gly-tRNA(Ala) via its editing domain.</text>
</comment>
<dbReference type="Gene3D" id="2.40.30.130">
    <property type="match status" value="1"/>
</dbReference>
<dbReference type="GO" id="GO:0005829">
    <property type="term" value="C:cytosol"/>
    <property type="evidence" value="ECO:0007669"/>
    <property type="project" value="TreeGrafter"/>
</dbReference>
<dbReference type="OrthoDB" id="9803884at2"/>
<evidence type="ECO:0000313" key="15">
    <source>
        <dbReference type="Proteomes" id="UP000001505"/>
    </source>
</evidence>
<evidence type="ECO:0000313" key="14">
    <source>
        <dbReference type="EMBL" id="ADI37609.1"/>
    </source>
</evidence>
<comment type="catalytic activity">
    <reaction evidence="12">
        <text>tRNA(Ala) + L-alanine + ATP = L-alanyl-tRNA(Ala) + AMP + diphosphate</text>
        <dbReference type="Rhea" id="RHEA:12540"/>
        <dbReference type="Rhea" id="RHEA-COMP:9657"/>
        <dbReference type="Rhea" id="RHEA-COMP:9923"/>
        <dbReference type="ChEBI" id="CHEBI:30616"/>
        <dbReference type="ChEBI" id="CHEBI:33019"/>
        <dbReference type="ChEBI" id="CHEBI:57972"/>
        <dbReference type="ChEBI" id="CHEBI:78442"/>
        <dbReference type="ChEBI" id="CHEBI:78497"/>
        <dbReference type="ChEBI" id="CHEBI:456215"/>
        <dbReference type="EC" id="6.1.1.7"/>
    </reaction>
</comment>
<dbReference type="FunFam" id="3.30.980.10:FF:000004">
    <property type="entry name" value="Alanine--tRNA ligase, cytoplasmic"/>
    <property type="match status" value="1"/>
</dbReference>
<evidence type="ECO:0000256" key="9">
    <source>
        <dbReference type="ARBA" id="ARBA00022884"/>
    </source>
</evidence>
<evidence type="ECO:0000256" key="7">
    <source>
        <dbReference type="ARBA" id="ARBA00022833"/>
    </source>
</evidence>
<dbReference type="FunFam" id="3.30.930.10:FF:000004">
    <property type="entry name" value="Alanine--tRNA ligase"/>
    <property type="match status" value="1"/>
</dbReference>
<dbReference type="InterPro" id="IPR018162">
    <property type="entry name" value="Ala-tRNA-ligase_IIc_anticod-bd"/>
</dbReference>
<dbReference type="Proteomes" id="UP000001505">
    <property type="component" value="Chromosome"/>
</dbReference>
<dbReference type="Gene3D" id="3.10.310.40">
    <property type="match status" value="1"/>
</dbReference>
<dbReference type="HAMAP" id="MF_00036_B">
    <property type="entry name" value="Ala_tRNA_synth_B"/>
    <property type="match status" value="1"/>
</dbReference>
<dbReference type="InterPro" id="IPR018165">
    <property type="entry name" value="Ala-tRNA-synth_IIc_core"/>
</dbReference>
<comment type="cofactor">
    <cofactor evidence="12">
        <name>Zn(2+)</name>
        <dbReference type="ChEBI" id="CHEBI:29105"/>
    </cofactor>
    <text evidence="12">Binds 1 zinc ion per subunit.</text>
</comment>
<dbReference type="GO" id="GO:0005524">
    <property type="term" value="F:ATP binding"/>
    <property type="evidence" value="ECO:0007669"/>
    <property type="project" value="UniProtKB-UniRule"/>
</dbReference>
<evidence type="ECO:0000259" key="13">
    <source>
        <dbReference type="PROSITE" id="PS50860"/>
    </source>
</evidence>
<feature type="domain" description="Alanyl-transfer RNA synthetases family profile" evidence="13">
    <location>
        <begin position="1"/>
        <end position="706"/>
    </location>
</feature>
<evidence type="ECO:0000256" key="12">
    <source>
        <dbReference type="HAMAP-Rule" id="MF_00036"/>
    </source>
</evidence>
<dbReference type="InterPro" id="IPR002318">
    <property type="entry name" value="Ala-tRNA-lgiase_IIc"/>
</dbReference>
<dbReference type="FunFam" id="2.40.30.130:FF:000001">
    <property type="entry name" value="Alanine--tRNA ligase"/>
    <property type="match status" value="1"/>
</dbReference>
<dbReference type="PROSITE" id="PS50860">
    <property type="entry name" value="AA_TRNA_LIGASE_II_ALA"/>
    <property type="match status" value="1"/>
</dbReference>
<dbReference type="InterPro" id="IPR009000">
    <property type="entry name" value="Transl_B-barrel_sf"/>
</dbReference>
<dbReference type="GO" id="GO:0008270">
    <property type="term" value="F:zinc ion binding"/>
    <property type="evidence" value="ECO:0007669"/>
    <property type="project" value="UniProtKB-UniRule"/>
</dbReference>
<evidence type="ECO:0000256" key="4">
    <source>
        <dbReference type="ARBA" id="ARBA00022598"/>
    </source>
</evidence>
<evidence type="ECO:0000256" key="6">
    <source>
        <dbReference type="ARBA" id="ARBA00022741"/>
    </source>
</evidence>
<feature type="binding site" evidence="12">
    <location>
        <position position="663"/>
    </location>
    <ligand>
        <name>Zn(2+)</name>
        <dbReference type="ChEBI" id="CHEBI:29105"/>
    </ligand>
</feature>
<dbReference type="InterPro" id="IPR018163">
    <property type="entry name" value="Thr/Ala-tRNA-synth_IIc_edit"/>
</dbReference>
<dbReference type="GO" id="GO:0006419">
    <property type="term" value="P:alanyl-tRNA aminoacylation"/>
    <property type="evidence" value="ECO:0007669"/>
    <property type="project" value="UniProtKB-UniRule"/>
</dbReference>
<dbReference type="STRING" id="716544.wcw_0234"/>
<dbReference type="InterPro" id="IPR050058">
    <property type="entry name" value="Ala-tRNA_ligase"/>
</dbReference>
<accession>D6YTZ8</accession>
<keyword evidence="9 12" id="KW-0694">RNA-binding</keyword>
<dbReference type="InterPro" id="IPR023033">
    <property type="entry name" value="Ala_tRNA_ligase_euk/bac"/>
</dbReference>
<dbReference type="EC" id="6.1.1.7" evidence="12"/>
<evidence type="ECO:0000256" key="11">
    <source>
        <dbReference type="ARBA" id="ARBA00023146"/>
    </source>
</evidence>
<proteinExistence type="inferred from homology"/>
<dbReference type="NCBIfam" id="TIGR00344">
    <property type="entry name" value="alaS"/>
    <property type="match status" value="1"/>
</dbReference>
<dbReference type="SUPFAM" id="SSF55186">
    <property type="entry name" value="ThrRS/AlaRS common domain"/>
    <property type="match status" value="1"/>
</dbReference>
<evidence type="ECO:0000256" key="8">
    <source>
        <dbReference type="ARBA" id="ARBA00022840"/>
    </source>
</evidence>
<keyword evidence="11 12" id="KW-0030">Aminoacyl-tRNA synthetase</keyword>
<dbReference type="GO" id="GO:0002161">
    <property type="term" value="F:aminoacyl-tRNA deacylase activity"/>
    <property type="evidence" value="ECO:0007669"/>
    <property type="project" value="TreeGrafter"/>
</dbReference>
<comment type="similarity">
    <text evidence="1 12">Belongs to the class-II aminoacyl-tRNA synthetase family.</text>
</comment>
<dbReference type="InterPro" id="IPR018164">
    <property type="entry name" value="Ala-tRNA-synth_IIc_N"/>
</dbReference>
<dbReference type="GO" id="GO:0000049">
    <property type="term" value="F:tRNA binding"/>
    <property type="evidence" value="ECO:0007669"/>
    <property type="project" value="UniProtKB-KW"/>
</dbReference>
<dbReference type="GO" id="GO:0004813">
    <property type="term" value="F:alanine-tRNA ligase activity"/>
    <property type="evidence" value="ECO:0007669"/>
    <property type="project" value="UniProtKB-UniRule"/>
</dbReference>
<dbReference type="HOGENOM" id="CLU_004485_1_1_0"/>
<dbReference type="SMART" id="SM00863">
    <property type="entry name" value="tRNA_SAD"/>
    <property type="match status" value="1"/>
</dbReference>
<keyword evidence="15" id="KW-1185">Reference proteome</keyword>
<dbReference type="Gene3D" id="3.30.980.10">
    <property type="entry name" value="Threonyl-trna Synthetase, Chain A, domain 2"/>
    <property type="match status" value="1"/>
</dbReference>
<dbReference type="eggNOG" id="COG0013">
    <property type="taxonomic scope" value="Bacteria"/>
</dbReference>
<keyword evidence="7 12" id="KW-0862">Zinc</keyword>
<protein>
    <recommendedName>
        <fullName evidence="12">Alanine--tRNA ligase</fullName>
        <ecNumber evidence="12">6.1.1.7</ecNumber>
    </recommendedName>
    <alternativeName>
        <fullName evidence="12">Alanyl-tRNA synthetase</fullName>
        <shortName evidence="12">AlaRS</shortName>
    </alternativeName>
</protein>
<evidence type="ECO:0000256" key="5">
    <source>
        <dbReference type="ARBA" id="ARBA00022723"/>
    </source>
</evidence>
<dbReference type="CDD" id="cd00673">
    <property type="entry name" value="AlaRS_core"/>
    <property type="match status" value="1"/>
</dbReference>
<dbReference type="AlphaFoldDB" id="D6YTZ8"/>
<dbReference type="SUPFAM" id="SSF101353">
    <property type="entry name" value="Putative anticodon-binding domain of alanyl-tRNA synthetase (AlaRS)"/>
    <property type="match status" value="1"/>
</dbReference>
<dbReference type="PANTHER" id="PTHR11777">
    <property type="entry name" value="ALANYL-TRNA SYNTHETASE"/>
    <property type="match status" value="1"/>
</dbReference>
<dbReference type="RefSeq" id="WP_013181337.1">
    <property type="nucleotide sequence ID" value="NC_014225.1"/>
</dbReference>
<dbReference type="FunFam" id="3.10.310.40:FF:000001">
    <property type="entry name" value="Alanine--tRNA ligase"/>
    <property type="match status" value="1"/>
</dbReference>
<dbReference type="Pfam" id="PF02272">
    <property type="entry name" value="DHHA1"/>
    <property type="match status" value="1"/>
</dbReference>
<dbReference type="Pfam" id="PF07973">
    <property type="entry name" value="tRNA_SAD"/>
    <property type="match status" value="1"/>
</dbReference>
<dbReference type="InterPro" id="IPR045864">
    <property type="entry name" value="aa-tRNA-synth_II/BPL/LPL"/>
</dbReference>
<dbReference type="InterPro" id="IPR012947">
    <property type="entry name" value="tRNA_SAD"/>
</dbReference>
<gene>
    <name evidence="12 14" type="primary">alaS</name>
    <name evidence="14" type="ordered locus">wcw_0234</name>
</gene>
<keyword evidence="5 12" id="KW-0479">Metal-binding</keyword>
<keyword evidence="10 12" id="KW-0648">Protein biosynthesis</keyword>
<name>D6YTZ8_WADCW</name>
<dbReference type="SUPFAM" id="SSF55681">
    <property type="entry name" value="Class II aaRS and biotin synthetases"/>
    <property type="match status" value="1"/>
</dbReference>
<dbReference type="Gene3D" id="3.30.930.10">
    <property type="entry name" value="Bira Bifunctional Protein, Domain 2"/>
    <property type="match status" value="1"/>
</dbReference>
<comment type="subcellular location">
    <subcellularLocation>
        <location evidence="12">Cytoplasm</location>
    </subcellularLocation>
</comment>
<evidence type="ECO:0000256" key="1">
    <source>
        <dbReference type="ARBA" id="ARBA00008226"/>
    </source>
</evidence>
<evidence type="ECO:0000256" key="10">
    <source>
        <dbReference type="ARBA" id="ARBA00022917"/>
    </source>
</evidence>
<feature type="binding site" evidence="12">
    <location>
        <position position="667"/>
    </location>
    <ligand>
        <name>Zn(2+)</name>
        <dbReference type="ChEBI" id="CHEBI:29105"/>
    </ligand>
</feature>
<keyword evidence="4 12" id="KW-0436">Ligase</keyword>
<dbReference type="Gene3D" id="6.10.250.550">
    <property type="match status" value="1"/>
</dbReference>
<keyword evidence="8 12" id="KW-0067">ATP-binding</keyword>